<name>F2D3D7_HORVV</name>
<protein>
    <submittedName>
        <fullName evidence="3">Predicted protein</fullName>
    </submittedName>
</protein>
<dbReference type="EMBL" id="AK358394">
    <property type="protein sequence ID" value="BAJ89608.1"/>
    <property type="molecule type" value="mRNA"/>
</dbReference>
<evidence type="ECO:0000256" key="2">
    <source>
        <dbReference type="SAM" id="Phobius"/>
    </source>
</evidence>
<keyword evidence="2" id="KW-0472">Membrane</keyword>
<feature type="transmembrane region" description="Helical" evidence="2">
    <location>
        <begin position="584"/>
        <end position="608"/>
    </location>
</feature>
<accession>F2D3D7</accession>
<feature type="compositionally biased region" description="Low complexity" evidence="1">
    <location>
        <begin position="57"/>
        <end position="74"/>
    </location>
</feature>
<organism evidence="3">
    <name type="scientific">Hordeum vulgare subsp. vulgare</name>
    <name type="common">Domesticated barley</name>
    <dbReference type="NCBI Taxonomy" id="112509"/>
    <lineage>
        <taxon>Eukaryota</taxon>
        <taxon>Viridiplantae</taxon>
        <taxon>Streptophyta</taxon>
        <taxon>Embryophyta</taxon>
        <taxon>Tracheophyta</taxon>
        <taxon>Spermatophyta</taxon>
        <taxon>Magnoliopsida</taxon>
        <taxon>Liliopsida</taxon>
        <taxon>Poales</taxon>
        <taxon>Poaceae</taxon>
        <taxon>BOP clade</taxon>
        <taxon>Pooideae</taxon>
        <taxon>Triticodae</taxon>
        <taxon>Triticeae</taxon>
        <taxon>Hordeinae</taxon>
        <taxon>Hordeum</taxon>
    </lineage>
</organism>
<dbReference type="AlphaFoldDB" id="F2D3D7"/>
<feature type="region of interest" description="Disordered" evidence="1">
    <location>
        <begin position="361"/>
        <end position="388"/>
    </location>
</feature>
<evidence type="ECO:0000256" key="1">
    <source>
        <dbReference type="SAM" id="MobiDB-lite"/>
    </source>
</evidence>
<keyword evidence="2" id="KW-0812">Transmembrane</keyword>
<keyword evidence="2" id="KW-1133">Transmembrane helix</keyword>
<feature type="compositionally biased region" description="Basic residues" evidence="1">
    <location>
        <begin position="213"/>
        <end position="245"/>
    </location>
</feature>
<proteinExistence type="evidence at transcript level"/>
<feature type="region of interest" description="Disordered" evidence="1">
    <location>
        <begin position="213"/>
        <end position="259"/>
    </location>
</feature>
<evidence type="ECO:0000313" key="3">
    <source>
        <dbReference type="EMBL" id="BAJ89608.1"/>
    </source>
</evidence>
<feature type="compositionally biased region" description="Basic residues" evidence="1">
    <location>
        <begin position="305"/>
        <end position="322"/>
    </location>
</feature>
<feature type="region of interest" description="Disordered" evidence="1">
    <location>
        <begin position="22"/>
        <end position="41"/>
    </location>
</feature>
<reference evidence="3" key="1">
    <citation type="journal article" date="2011" name="Plant Physiol.">
        <title>Comprehensive sequence analysis of 24,783 barley full-length cDNAs derived from 12 clone libraries.</title>
        <authorList>
            <person name="Matsumoto T."/>
            <person name="Tanaka T."/>
            <person name="Sakai H."/>
            <person name="Amano N."/>
            <person name="Kanamori H."/>
            <person name="Kurita K."/>
            <person name="Kikuta A."/>
            <person name="Kamiya K."/>
            <person name="Yamamoto M."/>
            <person name="Ikawa H."/>
            <person name="Fujii N."/>
            <person name="Hori K."/>
            <person name="Itoh T."/>
            <person name="Sato K."/>
        </authorList>
    </citation>
    <scope>NUCLEOTIDE SEQUENCE</scope>
    <source>
        <tissue evidence="3">Leaf</tissue>
    </source>
</reference>
<feature type="region of interest" description="Disordered" evidence="1">
    <location>
        <begin position="51"/>
        <end position="74"/>
    </location>
</feature>
<feature type="compositionally biased region" description="Basic and acidic residues" evidence="1">
    <location>
        <begin position="279"/>
        <end position="290"/>
    </location>
</feature>
<sequence>DTILPISSHASHPKISDLVISQHNQQRSPAAARDQGSRPWRASSWRCCRRWTRPRRSGTTSRRSSSPAWASSPTRMISSHLARHQAARPHLLLPRGCRRPRLAAAQRRRRRQRRRLLRHALGPALLRLARRPHGPQARLRHDPHVHGALLHRLGPLLRLHPRLRHGHALLLPLLARVWDRRRLPALRHHHVRVRQQEDEGRLHRRRIRHAGLRHPHRRRRHAHRVRRVPRRLPRARLREGRRRIHAPAGRLRVALHPHVRRRPGPAHLLLADEDARDGALHGARRQERQAGRGRHVQGAPGGDRRRGRNQGQRRGRGRRRPQLVRALLRRVPSAARAPPPRHGHLLVPPRHRLLLAEPVPEGHLHGDQLDPQGQDDERPRRSAPHRARADAHRALRHGAGLLVHRGPHRPDRALLDPARRILLHGGVHAGAGLPVPPLDDPGQPHRVRGAVRAHLLLRQLRAKLHHIHRAGGDLPGQAPVDVPRHLRRRREAGRHRGVVRVPVPGAEPGPQQGGPRVQGRHRGQELAIHPRRLQLPRHGLHLLRARVQRHLARGALRRERRRVAGAGDARQDGARVRRRRTSDILAYATGGILCRFGWMYGCFLFLGWDVQLRSRVQQQYYYCHVSEFSMLIN</sequence>
<feature type="non-terminal residue" evidence="3">
    <location>
        <position position="1"/>
    </location>
</feature>
<feature type="region of interest" description="Disordered" evidence="1">
    <location>
        <begin position="279"/>
        <end position="324"/>
    </location>
</feature>